<organism evidence="1 2">
    <name type="scientific">Punica granatum</name>
    <name type="common">Pomegranate</name>
    <dbReference type="NCBI Taxonomy" id="22663"/>
    <lineage>
        <taxon>Eukaryota</taxon>
        <taxon>Viridiplantae</taxon>
        <taxon>Streptophyta</taxon>
        <taxon>Embryophyta</taxon>
        <taxon>Tracheophyta</taxon>
        <taxon>Spermatophyta</taxon>
        <taxon>Magnoliopsida</taxon>
        <taxon>eudicotyledons</taxon>
        <taxon>Gunneridae</taxon>
        <taxon>Pentapetalae</taxon>
        <taxon>rosids</taxon>
        <taxon>malvids</taxon>
        <taxon>Myrtales</taxon>
        <taxon>Lythraceae</taxon>
        <taxon>Punica</taxon>
    </lineage>
</organism>
<dbReference type="AlphaFoldDB" id="A0A218WRL7"/>
<dbReference type="EMBL" id="MTKT01003711">
    <property type="protein sequence ID" value="OWM74612.1"/>
    <property type="molecule type" value="Genomic_DNA"/>
</dbReference>
<proteinExistence type="predicted"/>
<evidence type="ECO:0000313" key="1">
    <source>
        <dbReference type="EMBL" id="OWM74612.1"/>
    </source>
</evidence>
<gene>
    <name evidence="1" type="ORF">CDL15_Pgr005192</name>
</gene>
<evidence type="ECO:0000313" key="2">
    <source>
        <dbReference type="Proteomes" id="UP000197138"/>
    </source>
</evidence>
<comment type="caution">
    <text evidence="1">The sequence shown here is derived from an EMBL/GenBank/DDBJ whole genome shotgun (WGS) entry which is preliminary data.</text>
</comment>
<sequence length="87" mass="10808">MEGRGMWTGKRWEPHPRETTTVRMRSSHEVHWLEREPAKRWASKGRWWEWSRRRAWEQGRARSEVDLRTMEVHREESNESEEAELRH</sequence>
<accession>A0A218WRL7</accession>
<dbReference type="Proteomes" id="UP000197138">
    <property type="component" value="Unassembled WGS sequence"/>
</dbReference>
<protein>
    <submittedName>
        <fullName evidence="1">Uncharacterized protein</fullName>
    </submittedName>
</protein>
<reference evidence="2" key="1">
    <citation type="journal article" date="2017" name="Plant J.">
        <title>The pomegranate (Punica granatum L.) genome and the genomics of punicalagin biosynthesis.</title>
        <authorList>
            <person name="Qin G."/>
            <person name="Xu C."/>
            <person name="Ming R."/>
            <person name="Tang H."/>
            <person name="Guyot R."/>
            <person name="Kramer E.M."/>
            <person name="Hu Y."/>
            <person name="Yi X."/>
            <person name="Qi Y."/>
            <person name="Xu X."/>
            <person name="Gao Z."/>
            <person name="Pan H."/>
            <person name="Jian J."/>
            <person name="Tian Y."/>
            <person name="Yue Z."/>
            <person name="Xu Y."/>
        </authorList>
    </citation>
    <scope>NUCLEOTIDE SEQUENCE [LARGE SCALE GENOMIC DNA]</scope>
    <source>
        <strain evidence="2">cv. Dabenzi</strain>
    </source>
</reference>
<name>A0A218WRL7_PUNGR</name>